<evidence type="ECO:0000313" key="8">
    <source>
        <dbReference type="EMBL" id="MEO1771800.1"/>
    </source>
</evidence>
<dbReference type="InterPro" id="IPR002104">
    <property type="entry name" value="Integrase_catalytic"/>
</dbReference>
<evidence type="ECO:0000256" key="3">
    <source>
        <dbReference type="ARBA" id="ARBA00023125"/>
    </source>
</evidence>
<feature type="domain" description="Core-binding (CB)" evidence="7">
    <location>
        <begin position="66"/>
        <end position="149"/>
    </location>
</feature>
<dbReference type="InterPro" id="IPR011010">
    <property type="entry name" value="DNA_brk_join_enz"/>
</dbReference>
<dbReference type="Pfam" id="PF00589">
    <property type="entry name" value="Phage_integrase"/>
    <property type="match status" value="1"/>
</dbReference>
<gene>
    <name evidence="8" type="ORF">JZO67_003781</name>
</gene>
<dbReference type="InterPro" id="IPR050090">
    <property type="entry name" value="Tyrosine_recombinase_XerCD"/>
</dbReference>
<keyword evidence="2" id="KW-0229">DNA integration</keyword>
<dbReference type="EMBL" id="JAFREL020000003">
    <property type="protein sequence ID" value="MEO1771800.1"/>
    <property type="molecule type" value="Genomic_DNA"/>
</dbReference>
<keyword evidence="3 5" id="KW-0238">DNA-binding</keyword>
<evidence type="ECO:0000256" key="5">
    <source>
        <dbReference type="PROSITE-ProRule" id="PRU01248"/>
    </source>
</evidence>
<evidence type="ECO:0000256" key="1">
    <source>
        <dbReference type="ARBA" id="ARBA00008857"/>
    </source>
</evidence>
<feature type="domain" description="Tyr recombinase" evidence="6">
    <location>
        <begin position="174"/>
        <end position="364"/>
    </location>
</feature>
<protein>
    <recommendedName>
        <fullName evidence="10">Site-specific integrase</fullName>
    </recommendedName>
</protein>
<comment type="caution">
    <text evidence="8">The sequence shown here is derived from an EMBL/GenBank/DDBJ whole genome shotgun (WGS) entry which is preliminary data.</text>
</comment>
<reference evidence="8 9" key="1">
    <citation type="submission" date="2021-03" db="EMBL/GenBank/DDBJ databases">
        <authorList>
            <person name="Gilmore M.S."/>
            <person name="Schwartzman J."/>
            <person name="Van Tyne D."/>
            <person name="Martin M."/>
            <person name="Earl A.M."/>
            <person name="Manson A.L."/>
            <person name="Straub T."/>
            <person name="Salamzade R."/>
            <person name="Saavedra J."/>
            <person name="Lebreton F."/>
            <person name="Prichula J."/>
            <person name="Schaufler K."/>
            <person name="Gaca A."/>
            <person name="Sgardioli B."/>
            <person name="Wagenaar J."/>
            <person name="Strong T."/>
        </authorList>
    </citation>
    <scope>NUCLEOTIDE SEQUENCE [LARGE SCALE GENOMIC DNA]</scope>
    <source>
        <strain evidence="8 9">665A</strain>
    </source>
</reference>
<evidence type="ECO:0000259" key="7">
    <source>
        <dbReference type="PROSITE" id="PS51900"/>
    </source>
</evidence>
<proteinExistence type="inferred from homology"/>
<dbReference type="InterPro" id="IPR010998">
    <property type="entry name" value="Integrase_recombinase_N"/>
</dbReference>
<dbReference type="PROSITE" id="PS51900">
    <property type="entry name" value="CB"/>
    <property type="match status" value="1"/>
</dbReference>
<dbReference type="PROSITE" id="PS51898">
    <property type="entry name" value="TYR_RECOMBINASE"/>
    <property type="match status" value="1"/>
</dbReference>
<dbReference type="CDD" id="cd01189">
    <property type="entry name" value="INT_ICEBs1_C_like"/>
    <property type="match status" value="1"/>
</dbReference>
<reference evidence="8 9" key="2">
    <citation type="submission" date="2024-02" db="EMBL/GenBank/DDBJ databases">
        <title>The Genome Sequence of Enterococcus sp. DIV0159.</title>
        <authorList>
            <person name="Earl A."/>
            <person name="Manson A."/>
            <person name="Gilmore M."/>
            <person name="Sanders J."/>
            <person name="Shea T."/>
            <person name="Howe W."/>
            <person name="Livny J."/>
            <person name="Cuomo C."/>
            <person name="Neafsey D."/>
            <person name="Birren B."/>
        </authorList>
    </citation>
    <scope>NUCLEOTIDE SEQUENCE [LARGE SCALE GENOMIC DNA]</scope>
    <source>
        <strain evidence="8 9">665A</strain>
    </source>
</reference>
<evidence type="ECO:0000256" key="2">
    <source>
        <dbReference type="ARBA" id="ARBA00022908"/>
    </source>
</evidence>
<evidence type="ECO:0008006" key="10">
    <source>
        <dbReference type="Google" id="ProtNLM"/>
    </source>
</evidence>
<dbReference type="Gene3D" id="1.10.443.10">
    <property type="entry name" value="Intergrase catalytic core"/>
    <property type="match status" value="1"/>
</dbReference>
<sequence>MSRRGENIYKRKDKRWEGRYIKGRKSNGKIQYGYIYAKTYREVKTKLYPYKIKYQTLRENNGVSSIMMSDWINEWLTDMEKIVKTSTYGGYSYKMFKYIFPYIGEIPLNEINELLLQDMVSVWEEESKLSPASIRVIFRLVNSCLKKAVEKQLLIINPASKVILPKEPYNKVGALSTGEQKELEKAALKKLDGMGLAVLLSLRTGLRIGEIAALKWENIDFKRGIIRIEKTLQRIPINGVEHRTKVIIDRVKTRSSNRIIPMSSTIKKWLKDHYLQTKHGFVLSNNEKPYEPRLITYHFHKIRKAAGLDRIHFHQLRHTFATRCLESRANAVSVSSLLGHSSIKMTLDIYADSMIEERVTTINNMEKKIS</sequence>
<keyword evidence="4" id="KW-0233">DNA recombination</keyword>
<dbReference type="InterPro" id="IPR013762">
    <property type="entry name" value="Integrase-like_cat_sf"/>
</dbReference>
<evidence type="ECO:0000313" key="9">
    <source>
        <dbReference type="Proteomes" id="UP000664357"/>
    </source>
</evidence>
<dbReference type="InterPro" id="IPR004107">
    <property type="entry name" value="Integrase_SAM-like_N"/>
</dbReference>
<dbReference type="InterPro" id="IPR044068">
    <property type="entry name" value="CB"/>
</dbReference>
<dbReference type="Gene3D" id="1.10.150.130">
    <property type="match status" value="1"/>
</dbReference>
<keyword evidence="9" id="KW-1185">Reference proteome</keyword>
<dbReference type="RefSeq" id="WP_207704897.1">
    <property type="nucleotide sequence ID" value="NZ_JAFREL020000003.1"/>
</dbReference>
<dbReference type="Pfam" id="PF14659">
    <property type="entry name" value="Phage_int_SAM_3"/>
    <property type="match status" value="1"/>
</dbReference>
<accession>A0ABV0EV63</accession>
<organism evidence="8 9">
    <name type="scientific">Candidatus Enterococcus ferrettii</name>
    <dbReference type="NCBI Taxonomy" id="2815324"/>
    <lineage>
        <taxon>Bacteria</taxon>
        <taxon>Bacillati</taxon>
        <taxon>Bacillota</taxon>
        <taxon>Bacilli</taxon>
        <taxon>Lactobacillales</taxon>
        <taxon>Enterococcaceae</taxon>
        <taxon>Enterococcus</taxon>
    </lineage>
</organism>
<dbReference type="PANTHER" id="PTHR30349:SF64">
    <property type="entry name" value="PROPHAGE INTEGRASE INTD-RELATED"/>
    <property type="match status" value="1"/>
</dbReference>
<comment type="similarity">
    <text evidence="1">Belongs to the 'phage' integrase family.</text>
</comment>
<name>A0ABV0EV63_9ENTE</name>
<dbReference type="SUPFAM" id="SSF56349">
    <property type="entry name" value="DNA breaking-rejoining enzymes"/>
    <property type="match status" value="1"/>
</dbReference>
<evidence type="ECO:0000256" key="4">
    <source>
        <dbReference type="ARBA" id="ARBA00023172"/>
    </source>
</evidence>
<dbReference type="PANTHER" id="PTHR30349">
    <property type="entry name" value="PHAGE INTEGRASE-RELATED"/>
    <property type="match status" value="1"/>
</dbReference>
<dbReference type="Proteomes" id="UP000664357">
    <property type="component" value="Unassembled WGS sequence"/>
</dbReference>
<evidence type="ECO:0000259" key="6">
    <source>
        <dbReference type="PROSITE" id="PS51898"/>
    </source>
</evidence>